<protein>
    <recommendedName>
        <fullName evidence="9">Mitochondrial import inner membrane translocase subunit Tim21</fullName>
    </recommendedName>
</protein>
<proteinExistence type="inferred from homology"/>
<keyword evidence="9" id="KW-0811">Translocation</keyword>
<evidence type="ECO:0000256" key="9">
    <source>
        <dbReference type="RuleBase" id="RU367142"/>
    </source>
</evidence>
<dbReference type="InterPro" id="IPR038552">
    <property type="entry name" value="Tim21_IMS_sf"/>
</dbReference>
<dbReference type="RefSeq" id="XP_001697669.2">
    <property type="nucleotide sequence ID" value="XM_001697617.2"/>
</dbReference>
<evidence type="ECO:0000256" key="7">
    <source>
        <dbReference type="ARBA" id="ARBA00023128"/>
    </source>
</evidence>
<dbReference type="OMA" id="PQRMESC"/>
<evidence type="ECO:0000313" key="11">
    <source>
        <dbReference type="Proteomes" id="UP000006906"/>
    </source>
</evidence>
<keyword evidence="4 9" id="KW-0999">Mitochondrion inner membrane</keyword>
<dbReference type="Pfam" id="PF08294">
    <property type="entry name" value="TIM21"/>
    <property type="match status" value="1"/>
</dbReference>
<keyword evidence="9" id="KW-0813">Transport</keyword>
<dbReference type="ExpressionAtlas" id="A0A2K3DF96">
    <property type="expression patterns" value="baseline"/>
</dbReference>
<organism evidence="10 11">
    <name type="scientific">Chlamydomonas reinhardtii</name>
    <name type="common">Chlamydomonas smithii</name>
    <dbReference type="NCBI Taxonomy" id="3055"/>
    <lineage>
        <taxon>Eukaryota</taxon>
        <taxon>Viridiplantae</taxon>
        <taxon>Chlorophyta</taxon>
        <taxon>core chlorophytes</taxon>
        <taxon>Chlorophyceae</taxon>
        <taxon>CS clade</taxon>
        <taxon>Chlamydomonadales</taxon>
        <taxon>Chlamydomonadaceae</taxon>
        <taxon>Chlamydomonas</taxon>
    </lineage>
</organism>
<keyword evidence="11" id="KW-1185">Reference proteome</keyword>
<dbReference type="AlphaFoldDB" id="A0A2K3DF96"/>
<dbReference type="EMBL" id="CM008970">
    <property type="protein sequence ID" value="PNW79192.1"/>
    <property type="molecule type" value="Genomic_DNA"/>
</dbReference>
<feature type="transmembrane region" description="Helical" evidence="9">
    <location>
        <begin position="129"/>
        <end position="148"/>
    </location>
</feature>
<dbReference type="FunCoup" id="A0A2K3DF96">
    <property type="interactions" value="1638"/>
</dbReference>
<evidence type="ECO:0000313" key="10">
    <source>
        <dbReference type="EMBL" id="PNW79192.1"/>
    </source>
</evidence>
<evidence type="ECO:0000256" key="8">
    <source>
        <dbReference type="ARBA" id="ARBA00023136"/>
    </source>
</evidence>
<dbReference type="STRING" id="3055.A0A2K3DF96"/>
<keyword evidence="3 9" id="KW-0812">Transmembrane</keyword>
<accession>A0A2K3DF96</accession>
<sequence>MQSARQRGPQLINLAIRFSNELASCGGVIGALRQGDAIRQGLAQQQRLISSALASHYGGLAQQLAESPIGLQGLRSFAAAASAQQQPQQQQPGGQKDKYDSLELTQERIDSITDKIPQRPVGVVEGTSYTVIILAAFGVLAFVLYQVLSSLIFEPTAITAFNATLERLKSDPRITVRIGEAGDIRAWGSNSESRVARQQIPHQIYKDQNGVEHVRIQFYIKGPSGTGQVNADMYKDPTGLWAYTYLLVDAYPASGAGSGPQRLTIVSPPR</sequence>
<dbReference type="GO" id="GO:0030150">
    <property type="term" value="P:protein import into mitochondrial matrix"/>
    <property type="evidence" value="ECO:0000318"/>
    <property type="project" value="GO_Central"/>
</dbReference>
<dbReference type="Gramene" id="PNW79192">
    <property type="protein sequence ID" value="PNW79192"/>
    <property type="gene ID" value="CHLRE_09g405550v5"/>
</dbReference>
<name>A0A2K3DF96_CHLRE</name>
<dbReference type="PaxDb" id="3055-EDP00063"/>
<keyword evidence="6 9" id="KW-1133">Transmembrane helix</keyword>
<keyword evidence="9" id="KW-0653">Protein transport</keyword>
<evidence type="ECO:0000256" key="5">
    <source>
        <dbReference type="ARBA" id="ARBA00022946"/>
    </source>
</evidence>
<reference evidence="10 11" key="1">
    <citation type="journal article" date="2007" name="Science">
        <title>The Chlamydomonas genome reveals the evolution of key animal and plant functions.</title>
        <authorList>
            <person name="Merchant S.S."/>
            <person name="Prochnik S.E."/>
            <person name="Vallon O."/>
            <person name="Harris E.H."/>
            <person name="Karpowicz S.J."/>
            <person name="Witman G.B."/>
            <person name="Terry A."/>
            <person name="Salamov A."/>
            <person name="Fritz-Laylin L.K."/>
            <person name="Marechal-Drouard L."/>
            <person name="Marshall W.F."/>
            <person name="Qu L.H."/>
            <person name="Nelson D.R."/>
            <person name="Sanderfoot A.A."/>
            <person name="Spalding M.H."/>
            <person name="Kapitonov V.V."/>
            <person name="Ren Q."/>
            <person name="Ferris P."/>
            <person name="Lindquist E."/>
            <person name="Shapiro H."/>
            <person name="Lucas S.M."/>
            <person name="Grimwood J."/>
            <person name="Schmutz J."/>
            <person name="Cardol P."/>
            <person name="Cerutti H."/>
            <person name="Chanfreau G."/>
            <person name="Chen C.L."/>
            <person name="Cognat V."/>
            <person name="Croft M.T."/>
            <person name="Dent R."/>
            <person name="Dutcher S."/>
            <person name="Fernandez E."/>
            <person name="Fukuzawa H."/>
            <person name="Gonzalez-Ballester D."/>
            <person name="Gonzalez-Halphen D."/>
            <person name="Hallmann A."/>
            <person name="Hanikenne M."/>
            <person name="Hippler M."/>
            <person name="Inwood W."/>
            <person name="Jabbari K."/>
            <person name="Kalanon M."/>
            <person name="Kuras R."/>
            <person name="Lefebvre P.A."/>
            <person name="Lemaire S.D."/>
            <person name="Lobanov A.V."/>
            <person name="Lohr M."/>
            <person name="Manuell A."/>
            <person name="Meier I."/>
            <person name="Mets L."/>
            <person name="Mittag M."/>
            <person name="Mittelmeier T."/>
            <person name="Moroney J.V."/>
            <person name="Moseley J."/>
            <person name="Napoli C."/>
            <person name="Nedelcu A.M."/>
            <person name="Niyogi K."/>
            <person name="Novoselov S.V."/>
            <person name="Paulsen I.T."/>
            <person name="Pazour G."/>
            <person name="Purton S."/>
            <person name="Ral J.P."/>
            <person name="Riano-Pachon D.M."/>
            <person name="Riekhof W."/>
            <person name="Rymarquis L."/>
            <person name="Schroda M."/>
            <person name="Stern D."/>
            <person name="Umen J."/>
            <person name="Willows R."/>
            <person name="Wilson N."/>
            <person name="Zimmer S.L."/>
            <person name="Allmer J."/>
            <person name="Balk J."/>
            <person name="Bisova K."/>
            <person name="Chen C.J."/>
            <person name="Elias M."/>
            <person name="Gendler K."/>
            <person name="Hauser C."/>
            <person name="Lamb M.R."/>
            <person name="Ledford H."/>
            <person name="Long J.C."/>
            <person name="Minagawa J."/>
            <person name="Page M.D."/>
            <person name="Pan J."/>
            <person name="Pootakham W."/>
            <person name="Roje S."/>
            <person name="Rose A."/>
            <person name="Stahlberg E."/>
            <person name="Terauchi A.M."/>
            <person name="Yang P."/>
            <person name="Ball S."/>
            <person name="Bowler C."/>
            <person name="Dieckmann C.L."/>
            <person name="Gladyshev V.N."/>
            <person name="Green P."/>
            <person name="Jorgensen R."/>
            <person name="Mayfield S."/>
            <person name="Mueller-Roeber B."/>
            <person name="Rajamani S."/>
            <person name="Sayre R.T."/>
            <person name="Brokstein P."/>
            <person name="Dubchak I."/>
            <person name="Goodstein D."/>
            <person name="Hornick L."/>
            <person name="Huang Y.W."/>
            <person name="Jhaveri J."/>
            <person name="Luo Y."/>
            <person name="Martinez D."/>
            <person name="Ngau W.C."/>
            <person name="Otillar B."/>
            <person name="Poliakov A."/>
            <person name="Porter A."/>
            <person name="Szajkowski L."/>
            <person name="Werner G."/>
            <person name="Zhou K."/>
            <person name="Grigoriev I.V."/>
            <person name="Rokhsar D.S."/>
            <person name="Grossman A.R."/>
        </authorList>
    </citation>
    <scope>NUCLEOTIDE SEQUENCE [LARGE SCALE GENOMIC DNA]</scope>
    <source>
        <strain evidence="11">CC-503</strain>
    </source>
</reference>
<gene>
    <name evidence="10" type="ORF">CHLRE_09g405550v5</name>
</gene>
<comment type="similarity">
    <text evidence="2 9">Belongs to the TIM21 family.</text>
</comment>
<keyword evidence="8 9" id="KW-0472">Membrane</keyword>
<dbReference type="GO" id="GO:0005744">
    <property type="term" value="C:TIM23 mitochondrial import inner membrane translocase complex"/>
    <property type="evidence" value="ECO:0000318"/>
    <property type="project" value="GO_Central"/>
</dbReference>
<evidence type="ECO:0000256" key="1">
    <source>
        <dbReference type="ARBA" id="ARBA00004434"/>
    </source>
</evidence>
<evidence type="ECO:0000256" key="3">
    <source>
        <dbReference type="ARBA" id="ARBA00022692"/>
    </source>
</evidence>
<comment type="subunit">
    <text evidence="9">Component of the TIM23 complex.</text>
</comment>
<dbReference type="GeneID" id="5723209"/>
<dbReference type="PANTHER" id="PTHR13032:SF6">
    <property type="entry name" value="MITOCHONDRIAL IMPORT INNER MEMBRANE TRANSLOCASE SUBUNIT TIM21"/>
    <property type="match status" value="1"/>
</dbReference>
<dbReference type="FunFam" id="3.10.450.320:FF:000002">
    <property type="entry name" value="Mitochondrial import inner membrane translocase subunit tim21"/>
    <property type="match status" value="1"/>
</dbReference>
<keyword evidence="7 9" id="KW-0496">Mitochondrion</keyword>
<comment type="subcellular location">
    <subcellularLocation>
        <location evidence="1 9">Mitochondrion inner membrane</location>
        <topology evidence="1 9">Single-pass membrane protein</topology>
    </subcellularLocation>
</comment>
<keyword evidence="5" id="KW-0809">Transit peptide</keyword>
<evidence type="ECO:0000256" key="2">
    <source>
        <dbReference type="ARBA" id="ARBA00010867"/>
    </source>
</evidence>
<dbReference type="OrthoDB" id="436405at2759"/>
<evidence type="ECO:0000256" key="6">
    <source>
        <dbReference type="ARBA" id="ARBA00022989"/>
    </source>
</evidence>
<evidence type="ECO:0000256" key="4">
    <source>
        <dbReference type="ARBA" id="ARBA00022792"/>
    </source>
</evidence>
<dbReference type="KEGG" id="cre:CHLRE_09g405550v5"/>
<dbReference type="InParanoid" id="A0A2K3DF96"/>
<dbReference type="PANTHER" id="PTHR13032">
    <property type="entry name" value="MITOCHONDRIAL IMPORT INNER MEMBRANE TRANSLOCASE SUBUNIT TIM21"/>
    <property type="match status" value="1"/>
</dbReference>
<dbReference type="Gene3D" id="3.10.450.320">
    <property type="entry name" value="Mitochondrial import inner membrane translocase subunit Tim21"/>
    <property type="match status" value="1"/>
</dbReference>
<comment type="function">
    <text evidence="9">Essential component of the TIM23 complex, a complex that mediates the translocation of transit peptide-containing proteins across the mitochondrial inner membrane.</text>
</comment>
<dbReference type="InterPro" id="IPR013261">
    <property type="entry name" value="Tim21"/>
</dbReference>
<dbReference type="Proteomes" id="UP000006906">
    <property type="component" value="Chromosome 9"/>
</dbReference>